<accession>A0A6N3AAR0</accession>
<dbReference type="GO" id="GO:0050380">
    <property type="term" value="F:undecaprenyl-diphosphatase activity"/>
    <property type="evidence" value="ECO:0007669"/>
    <property type="project" value="UniProtKB-EC"/>
</dbReference>
<keyword evidence="1" id="KW-1133">Transmembrane helix</keyword>
<keyword evidence="3" id="KW-0378">Hydrolase</keyword>
<dbReference type="PANTHER" id="PTHR14969:SF13">
    <property type="entry name" value="AT30094P"/>
    <property type="match status" value="1"/>
</dbReference>
<evidence type="ECO:0000259" key="2">
    <source>
        <dbReference type="SMART" id="SM00014"/>
    </source>
</evidence>
<dbReference type="AlphaFoldDB" id="A0A6N3AAR0"/>
<reference evidence="3" key="1">
    <citation type="submission" date="2019-11" db="EMBL/GenBank/DDBJ databases">
        <authorList>
            <person name="Feng L."/>
        </authorList>
    </citation>
    <scope>NUCLEOTIDE SEQUENCE</scope>
    <source>
        <strain evidence="3">IbartlettiiLFYP30</strain>
    </source>
</reference>
<feature type="transmembrane region" description="Helical" evidence="1">
    <location>
        <begin position="142"/>
        <end position="160"/>
    </location>
</feature>
<protein>
    <submittedName>
        <fullName evidence="3">Undecaprenyl-diphosphatase BcrC</fullName>
        <ecNumber evidence="3">3.6.1.27</ecNumber>
    </submittedName>
</protein>
<gene>
    <name evidence="3" type="primary">bcrC</name>
    <name evidence="3" type="ORF">IBLFYP30_01254</name>
</gene>
<dbReference type="SUPFAM" id="SSF48317">
    <property type="entry name" value="Acid phosphatase/Vanadium-dependent haloperoxidase"/>
    <property type="match status" value="1"/>
</dbReference>
<feature type="transmembrane region" description="Helical" evidence="1">
    <location>
        <begin position="239"/>
        <end position="265"/>
    </location>
</feature>
<feature type="transmembrane region" description="Helical" evidence="1">
    <location>
        <begin position="277"/>
        <end position="295"/>
    </location>
</feature>
<evidence type="ECO:0000313" key="3">
    <source>
        <dbReference type="EMBL" id="VYT89329.1"/>
    </source>
</evidence>
<feature type="transmembrane region" description="Helical" evidence="1">
    <location>
        <begin position="114"/>
        <end position="136"/>
    </location>
</feature>
<dbReference type="PANTHER" id="PTHR14969">
    <property type="entry name" value="SPHINGOSINE-1-PHOSPHATE PHOSPHOHYDROLASE"/>
    <property type="match status" value="1"/>
</dbReference>
<feature type="transmembrane region" description="Helical" evidence="1">
    <location>
        <begin position="169"/>
        <end position="186"/>
    </location>
</feature>
<sequence>MDILLFFQSIRSDILTAIFTTFTICTEQVAVVLIAAIMYWCVDKKCGQRLLFAVTGSITINSGLKNFFKAPRPIGSKNLESLRTETATGYSFPSGHTQTATTVWVALIEYFRKWWITLLGIIMILGAGISRLYLGVHWPEDVFIGWILGIFVSIIFIKLFDYVDQNKRYYILLLTLVLFAIPVYFFRGDELIKSFGLYTGFVLGYIIEDKFIGFSTQESRKKANIFTNNKTKPKLSTKILRFIVGIVTLGIIYAAGKSLQILLFADASQDVLYIIEYIRYTIVVLWGVAGAPFLFEHFGLN</sequence>
<dbReference type="EMBL" id="CACRUE010000022">
    <property type="protein sequence ID" value="VYT89329.1"/>
    <property type="molecule type" value="Genomic_DNA"/>
</dbReference>
<keyword evidence="1" id="KW-0812">Transmembrane</keyword>
<dbReference type="InterPro" id="IPR036938">
    <property type="entry name" value="PAP2/HPO_sf"/>
</dbReference>
<dbReference type="Gene3D" id="1.20.144.10">
    <property type="entry name" value="Phosphatidic acid phosphatase type 2/haloperoxidase"/>
    <property type="match status" value="1"/>
</dbReference>
<keyword evidence="1" id="KW-0472">Membrane</keyword>
<evidence type="ECO:0000256" key="1">
    <source>
        <dbReference type="SAM" id="Phobius"/>
    </source>
</evidence>
<feature type="domain" description="Phosphatidic acid phosphatase type 2/haloperoxidase" evidence="2">
    <location>
        <begin position="45"/>
        <end position="157"/>
    </location>
</feature>
<dbReference type="EC" id="3.6.1.27" evidence="3"/>
<dbReference type="SMART" id="SM00014">
    <property type="entry name" value="acidPPc"/>
    <property type="match status" value="1"/>
</dbReference>
<organism evidence="3">
    <name type="scientific">Intestinibacter bartlettii</name>
    <dbReference type="NCBI Taxonomy" id="261299"/>
    <lineage>
        <taxon>Bacteria</taxon>
        <taxon>Bacillati</taxon>
        <taxon>Bacillota</taxon>
        <taxon>Clostridia</taxon>
        <taxon>Peptostreptococcales</taxon>
        <taxon>Peptostreptococcaceae</taxon>
        <taxon>Intestinibacter</taxon>
    </lineage>
</organism>
<dbReference type="Pfam" id="PF01569">
    <property type="entry name" value="PAP2"/>
    <property type="match status" value="1"/>
</dbReference>
<dbReference type="RefSeq" id="WP_024037593.1">
    <property type="nucleotide sequence ID" value="NZ_CACRUE010000022.1"/>
</dbReference>
<dbReference type="InterPro" id="IPR000326">
    <property type="entry name" value="PAP2/HPO"/>
</dbReference>
<name>A0A6N3AAR0_9FIRM</name>
<feature type="transmembrane region" description="Helical" evidence="1">
    <location>
        <begin position="14"/>
        <end position="42"/>
    </location>
</feature>
<proteinExistence type="predicted"/>